<evidence type="ECO:0000313" key="6">
    <source>
        <dbReference type="Proteomes" id="UP001280629"/>
    </source>
</evidence>
<evidence type="ECO:0000256" key="2">
    <source>
        <dbReference type="ARBA" id="ARBA00023239"/>
    </source>
</evidence>
<comment type="pathway">
    <text evidence="3">Quinol/quinone metabolism; menaquinone biosynthesis.</text>
</comment>
<dbReference type="NCBIfam" id="TIGR03695">
    <property type="entry name" value="menH_SHCHC"/>
    <property type="match status" value="1"/>
</dbReference>
<organism evidence="5 6">
    <name type="scientific">Sporosarcina aquimarina</name>
    <dbReference type="NCBI Taxonomy" id="114975"/>
    <lineage>
        <taxon>Bacteria</taxon>
        <taxon>Bacillati</taxon>
        <taxon>Bacillota</taxon>
        <taxon>Bacilli</taxon>
        <taxon>Bacillales</taxon>
        <taxon>Caryophanaceae</taxon>
        <taxon>Sporosarcina</taxon>
    </lineage>
</organism>
<reference evidence="5 6" key="1">
    <citation type="submission" date="2023-06" db="EMBL/GenBank/DDBJ databases">
        <title>Sporosarcina sp. nov., isolated from Korean traditional fermented seafood 'Jeotgal'.</title>
        <authorList>
            <person name="Yang A.-I."/>
            <person name="Shin N.-R."/>
        </authorList>
    </citation>
    <scope>NUCLEOTIDE SEQUENCE [LARGE SCALE GENOMIC DNA]</scope>
    <source>
        <strain evidence="5 6">KCTC3840</strain>
    </source>
</reference>
<dbReference type="Proteomes" id="UP001280629">
    <property type="component" value="Unassembled WGS sequence"/>
</dbReference>
<protein>
    <recommendedName>
        <fullName evidence="3">Putative 2-succinyl-6-hydroxy-2,4-cyclohexadiene-1-carboxylate synthase</fullName>
        <shortName evidence="3">SHCHC synthase</shortName>
        <ecNumber evidence="3">4.2.99.20</ecNumber>
    </recommendedName>
</protein>
<keyword evidence="1 3" id="KW-0474">Menaquinone biosynthesis</keyword>
<evidence type="ECO:0000256" key="3">
    <source>
        <dbReference type="HAMAP-Rule" id="MF_01660"/>
    </source>
</evidence>
<comment type="catalytic activity">
    <reaction evidence="3">
        <text>5-enolpyruvoyl-6-hydroxy-2-succinyl-cyclohex-3-ene-1-carboxylate = (1R,6R)-6-hydroxy-2-succinyl-cyclohexa-2,4-diene-1-carboxylate + pyruvate</text>
        <dbReference type="Rhea" id="RHEA:25597"/>
        <dbReference type="ChEBI" id="CHEBI:15361"/>
        <dbReference type="ChEBI" id="CHEBI:58689"/>
        <dbReference type="ChEBI" id="CHEBI:58818"/>
        <dbReference type="EC" id="4.2.99.20"/>
    </reaction>
</comment>
<dbReference type="PANTHER" id="PTHR42916:SF1">
    <property type="entry name" value="PROTEIN PHYLLO, CHLOROPLASTIC"/>
    <property type="match status" value="1"/>
</dbReference>
<comment type="caution">
    <text evidence="5">The sequence shown here is derived from an EMBL/GenBank/DDBJ whole genome shotgun (WGS) entry which is preliminary data.</text>
</comment>
<dbReference type="Pfam" id="PF00561">
    <property type="entry name" value="Abhydrolase_1"/>
    <property type="match status" value="1"/>
</dbReference>
<evidence type="ECO:0000259" key="4">
    <source>
        <dbReference type="Pfam" id="PF00561"/>
    </source>
</evidence>
<dbReference type="EMBL" id="JAUBDH010000005">
    <property type="protein sequence ID" value="MDW0110179.1"/>
    <property type="molecule type" value="Genomic_DNA"/>
</dbReference>
<dbReference type="HAMAP" id="MF_01660">
    <property type="entry name" value="MenH"/>
    <property type="match status" value="1"/>
</dbReference>
<sequence>MGSDTIIVTGHKMHVQRTGDPSLPAIVFLHGFTGSSETWREVISHLGDGFQTAVIDLWGHGRSDSPENSTDYEMRKQIEDLEQVFSQLNLQKFILVGYSMGGRVALGYAAAHPERIQALVLESASPGLKTESERSERMQRDAKLAGRLLTKPIEDFVDFWENLALFNSQKALPAVKQEAIRAERLSQNPRGLANSLLGIGTGSQPSYWGVLSSLTFPLTLVTGSCDAKFETIAGEMKNSLKNVRHVSVKNAGHAIHVEKPVEFATIINEVAKQN</sequence>
<proteinExistence type="inferred from homology"/>
<dbReference type="EC" id="4.2.99.20" evidence="3"/>
<comment type="function">
    <text evidence="3">Catalyzes a proton abstraction reaction that results in 2,5-elimination of pyruvate from 2-succinyl-5-enolpyruvyl-6-hydroxy-3-cyclohexene-1-carboxylate (SEPHCHC) and the formation of 2-succinyl-6-hydroxy-2,4-cyclohexadiene-1-carboxylate (SHCHC).</text>
</comment>
<dbReference type="GO" id="GO:0070205">
    <property type="term" value="F:2-succinyl-6-hydroxy-2,4-cyclohexadiene-1-carboxylate synthase activity"/>
    <property type="evidence" value="ECO:0007669"/>
    <property type="project" value="UniProtKB-EC"/>
</dbReference>
<dbReference type="PANTHER" id="PTHR42916">
    <property type="entry name" value="2-SUCCINYL-5-ENOLPYRUVYL-6-HYDROXY-3-CYCLOHEXENE-1-CARBOXYLATE SYNTHASE"/>
    <property type="match status" value="1"/>
</dbReference>
<dbReference type="InterPro" id="IPR029058">
    <property type="entry name" value="AB_hydrolase_fold"/>
</dbReference>
<dbReference type="SUPFAM" id="SSF53474">
    <property type="entry name" value="alpha/beta-Hydrolases"/>
    <property type="match status" value="1"/>
</dbReference>
<dbReference type="PRINTS" id="PR00111">
    <property type="entry name" value="ABHYDROLASE"/>
</dbReference>
<evidence type="ECO:0000256" key="1">
    <source>
        <dbReference type="ARBA" id="ARBA00022428"/>
    </source>
</evidence>
<feature type="domain" description="AB hydrolase-1" evidence="4">
    <location>
        <begin position="24"/>
        <end position="260"/>
    </location>
</feature>
<keyword evidence="6" id="KW-1185">Reference proteome</keyword>
<dbReference type="RefSeq" id="WP_317935732.1">
    <property type="nucleotide sequence ID" value="NZ_JAUBDH010000005.1"/>
</dbReference>
<keyword evidence="2 3" id="KW-0456">Lyase</keyword>
<comment type="subunit">
    <text evidence="3">Monomer.</text>
</comment>
<name>A0ABU4FZN9_9BACL</name>
<dbReference type="Gene3D" id="3.40.50.1820">
    <property type="entry name" value="alpha/beta hydrolase"/>
    <property type="match status" value="1"/>
</dbReference>
<dbReference type="InterPro" id="IPR000073">
    <property type="entry name" value="AB_hydrolase_1"/>
</dbReference>
<comment type="pathway">
    <text evidence="3">Quinol/quinone metabolism; 1,4-dihydroxy-2-naphthoate biosynthesis; 1,4-dihydroxy-2-naphthoate from chorismate: step 3/7.</text>
</comment>
<accession>A0ABU4FZN9</accession>
<comment type="similarity">
    <text evidence="3">Belongs to the AB hydrolase superfamily. MenH family.</text>
</comment>
<dbReference type="InterPro" id="IPR000639">
    <property type="entry name" value="Epox_hydrolase-like"/>
</dbReference>
<dbReference type="PRINTS" id="PR00412">
    <property type="entry name" value="EPOXHYDRLASE"/>
</dbReference>
<gene>
    <name evidence="3 5" type="primary">menH</name>
    <name evidence="5" type="ORF">QT716_09055</name>
</gene>
<dbReference type="InterPro" id="IPR022485">
    <property type="entry name" value="SHCHC_synthase_MenH"/>
</dbReference>
<evidence type="ECO:0000313" key="5">
    <source>
        <dbReference type="EMBL" id="MDW0110179.1"/>
    </source>
</evidence>